<accession>A0A087SFF0</accession>
<evidence type="ECO:0000313" key="4">
    <source>
        <dbReference type="Proteomes" id="UP000279271"/>
    </source>
</evidence>
<dbReference type="Proteomes" id="UP000028924">
    <property type="component" value="Unassembled WGS sequence"/>
</dbReference>
<dbReference type="EMBL" id="KL662107">
    <property type="protein sequence ID" value="KFM24454.1"/>
    <property type="molecule type" value="Genomic_DNA"/>
</dbReference>
<keyword evidence="3" id="KW-1185">Reference proteome</keyword>
<dbReference type="AlphaFoldDB" id="A0A087SFF0"/>
<proteinExistence type="predicted"/>
<reference evidence="1 3" key="1">
    <citation type="journal article" date="2014" name="BMC Genomics">
        <title>Oil accumulation mechanisms of the oleaginous microalga Chlorella protothecoides revealed through its genome, transcriptomes, and proteomes.</title>
        <authorList>
            <person name="Gao C."/>
            <person name="Wang Y."/>
            <person name="Shen Y."/>
            <person name="Yan D."/>
            <person name="He X."/>
            <person name="Dai J."/>
            <person name="Wu Q."/>
        </authorList>
    </citation>
    <scope>NUCLEOTIDE SEQUENCE [LARGE SCALE GENOMIC DNA]</scope>
    <source>
        <strain evidence="1 3">0710</strain>
    </source>
</reference>
<dbReference type="Proteomes" id="UP000279271">
    <property type="component" value="Unassembled WGS sequence"/>
</dbReference>
<name>A0A087SFF0_AUXPR</name>
<organism evidence="1 3">
    <name type="scientific">Auxenochlorella protothecoides</name>
    <name type="common">Green microalga</name>
    <name type="synonym">Chlorella protothecoides</name>
    <dbReference type="NCBI Taxonomy" id="3075"/>
    <lineage>
        <taxon>Eukaryota</taxon>
        <taxon>Viridiplantae</taxon>
        <taxon>Chlorophyta</taxon>
        <taxon>core chlorophytes</taxon>
        <taxon>Trebouxiophyceae</taxon>
        <taxon>Chlorellales</taxon>
        <taxon>Chlorellaceae</taxon>
        <taxon>Auxenochlorella</taxon>
    </lineage>
</organism>
<reference evidence="2" key="3">
    <citation type="submission" date="2018-10" db="EMBL/GenBank/DDBJ databases">
        <authorList>
            <person name="Hovde B."/>
            <person name="Zhang X."/>
        </authorList>
    </citation>
    <scope>NUCLEOTIDE SEQUENCE [LARGE SCALE GENOMIC DNA]</scope>
    <source>
        <strain evidence="2">UTEX 25</strain>
    </source>
</reference>
<evidence type="ECO:0000313" key="3">
    <source>
        <dbReference type="Proteomes" id="UP000028924"/>
    </source>
</evidence>
<dbReference type="RefSeq" id="XP_011397342.1">
    <property type="nucleotide sequence ID" value="XM_011399040.1"/>
</dbReference>
<evidence type="ECO:0000313" key="2">
    <source>
        <dbReference type="EMBL" id="RMZ54504.1"/>
    </source>
</evidence>
<dbReference type="KEGG" id="apro:F751_3172"/>
<reference evidence="2" key="4">
    <citation type="submission" date="2018-11" db="EMBL/GenBank/DDBJ databases">
        <title>Characterization of plant carbon substrate utilization by Auxenochlorella protothecoides.</title>
        <authorList>
            <person name="Vogler B.W."/>
            <person name="Starkenburg S.R."/>
            <person name="Sudasinghe N."/>
            <person name="Schambach J.Y."/>
            <person name="Rollin J.A."/>
            <person name="Pattathil S."/>
            <person name="Barry A.N."/>
        </authorList>
    </citation>
    <scope>NUCLEOTIDE SEQUENCE [LARGE SCALE GENOMIC DNA]</scope>
    <source>
        <strain evidence="2">UTEX 25</strain>
    </source>
</reference>
<protein>
    <submittedName>
        <fullName evidence="1">Uncharacterized protein</fullName>
    </submittedName>
</protein>
<evidence type="ECO:0000313" key="1">
    <source>
        <dbReference type="EMBL" id="KFM24454.1"/>
    </source>
</evidence>
<reference evidence="4" key="2">
    <citation type="journal article" date="2018" name="Algal Res.">
        <title>Characterization of plant carbon substrate utilization by Auxenochlorella protothecoides.</title>
        <authorList>
            <person name="Vogler B.W."/>
            <person name="Starkenburg S.R."/>
            <person name="Sudasinghe N."/>
            <person name="Schambach J.Y."/>
            <person name="Rollin J.A."/>
            <person name="Pattathil S."/>
            <person name="Barry A.N."/>
        </authorList>
    </citation>
    <scope>NUCLEOTIDE SEQUENCE [LARGE SCALE GENOMIC DNA]</scope>
    <source>
        <strain evidence="4">UTEX 25</strain>
    </source>
</reference>
<gene>
    <name evidence="2" type="ORF">APUTEX25_002080</name>
    <name evidence="1" type="ORF">F751_3172</name>
</gene>
<dbReference type="GeneID" id="23614563"/>
<dbReference type="EMBL" id="QOKY01000179">
    <property type="protein sequence ID" value="RMZ54504.1"/>
    <property type="molecule type" value="Genomic_DNA"/>
</dbReference>
<sequence>MPQIVLSHSPAKLHGIRDENARLVSHLTLKPLASASAFQADIATHDRVLDWAQTNCTLRRLRTEREVLAANLRMHRRIQAIVPSRDVARKQHAAAFEASRALVSQISAANHVASAPATQRHVP</sequence>